<gene>
    <name evidence="1" type="ORF">B0H16DRAFT_47121</name>
</gene>
<reference evidence="1" key="1">
    <citation type="submission" date="2023-03" db="EMBL/GenBank/DDBJ databases">
        <title>Massive genome expansion in bonnet fungi (Mycena s.s.) driven by repeated elements and novel gene families across ecological guilds.</title>
        <authorList>
            <consortium name="Lawrence Berkeley National Laboratory"/>
            <person name="Harder C.B."/>
            <person name="Miyauchi S."/>
            <person name="Viragh M."/>
            <person name="Kuo A."/>
            <person name="Thoen E."/>
            <person name="Andreopoulos B."/>
            <person name="Lu D."/>
            <person name="Skrede I."/>
            <person name="Drula E."/>
            <person name="Henrissat B."/>
            <person name="Morin E."/>
            <person name="Kohler A."/>
            <person name="Barry K."/>
            <person name="LaButti K."/>
            <person name="Morin E."/>
            <person name="Salamov A."/>
            <person name="Lipzen A."/>
            <person name="Mereny Z."/>
            <person name="Hegedus B."/>
            <person name="Baldrian P."/>
            <person name="Stursova M."/>
            <person name="Weitz H."/>
            <person name="Taylor A."/>
            <person name="Grigoriev I.V."/>
            <person name="Nagy L.G."/>
            <person name="Martin F."/>
            <person name="Kauserud H."/>
        </authorList>
    </citation>
    <scope>NUCLEOTIDE SEQUENCE</scope>
    <source>
        <strain evidence="1">CBHHK182m</strain>
    </source>
</reference>
<sequence>MTVRHPHILQIYGAASSGRIHAAMFHGSSKTFQSIYEMVGTGMPSEYTLWIRRSSGLLCAEILPLQSDDKPIYYYPQSEGGEIPNGELSPNLSITEQEVRAIHRLSLQQYHDICSTTLSGCGYQSAPTSAMVTLGAVALLWRWGSDLVCVRDTEIYNTGWHDIIIGPTAPSLSHFNMADRSTRFKAADVLGKSLGLYFQDSHPWAVAMSIWLSQANHIFHRLQVIDNYDDYVTNCVRFSIEIQPSSEAPPPGYLFLCPPSAFHAGYSSLRWPDSPVYWSLDPLGVERLNVGEATALGFPSFLLRTKVGRRSWDANVYAGLRQFHAAKGFDPNSQDVARHLGYPLYELSNEMEARFAHIVDEDLPADVASNVKDVLISEATANTLTLGLTEPSLPGVRDSRIFLRLGA</sequence>
<dbReference type="EMBL" id="JARKIB010000010">
    <property type="protein sequence ID" value="KAJ7775528.1"/>
    <property type="molecule type" value="Genomic_DNA"/>
</dbReference>
<name>A0AAD7K0E0_9AGAR</name>
<dbReference type="AlphaFoldDB" id="A0AAD7K0E0"/>
<proteinExistence type="predicted"/>
<protein>
    <submittedName>
        <fullName evidence="1">Uncharacterized protein</fullName>
    </submittedName>
</protein>
<dbReference type="Proteomes" id="UP001215598">
    <property type="component" value="Unassembled WGS sequence"/>
</dbReference>
<evidence type="ECO:0000313" key="2">
    <source>
        <dbReference type="Proteomes" id="UP001215598"/>
    </source>
</evidence>
<comment type="caution">
    <text evidence="1">The sequence shown here is derived from an EMBL/GenBank/DDBJ whole genome shotgun (WGS) entry which is preliminary data.</text>
</comment>
<organism evidence="1 2">
    <name type="scientific">Mycena metata</name>
    <dbReference type="NCBI Taxonomy" id="1033252"/>
    <lineage>
        <taxon>Eukaryota</taxon>
        <taxon>Fungi</taxon>
        <taxon>Dikarya</taxon>
        <taxon>Basidiomycota</taxon>
        <taxon>Agaricomycotina</taxon>
        <taxon>Agaricomycetes</taxon>
        <taxon>Agaricomycetidae</taxon>
        <taxon>Agaricales</taxon>
        <taxon>Marasmiineae</taxon>
        <taxon>Mycenaceae</taxon>
        <taxon>Mycena</taxon>
    </lineage>
</organism>
<keyword evidence="2" id="KW-1185">Reference proteome</keyword>
<accession>A0AAD7K0E0</accession>
<evidence type="ECO:0000313" key="1">
    <source>
        <dbReference type="EMBL" id="KAJ7775528.1"/>
    </source>
</evidence>